<dbReference type="OrthoDB" id="2739948at2759"/>
<dbReference type="EMBL" id="JABBWG010000005">
    <property type="protein sequence ID" value="KAG1822761.1"/>
    <property type="molecule type" value="Genomic_DNA"/>
</dbReference>
<comment type="caution">
    <text evidence="1">The sequence shown here is derived from an EMBL/GenBank/DDBJ whole genome shotgun (WGS) entry which is preliminary data.</text>
</comment>
<organism evidence="1 2">
    <name type="scientific">Suillus subaureus</name>
    <dbReference type="NCBI Taxonomy" id="48587"/>
    <lineage>
        <taxon>Eukaryota</taxon>
        <taxon>Fungi</taxon>
        <taxon>Dikarya</taxon>
        <taxon>Basidiomycota</taxon>
        <taxon>Agaricomycotina</taxon>
        <taxon>Agaricomycetes</taxon>
        <taxon>Agaricomycetidae</taxon>
        <taxon>Boletales</taxon>
        <taxon>Suillineae</taxon>
        <taxon>Suillaceae</taxon>
        <taxon>Suillus</taxon>
    </lineage>
</organism>
<dbReference type="RefSeq" id="XP_041197167.1">
    <property type="nucleotide sequence ID" value="XM_041330340.1"/>
</dbReference>
<reference evidence="1" key="1">
    <citation type="journal article" date="2020" name="New Phytol.">
        <title>Comparative genomics reveals dynamic genome evolution in host specialist ectomycorrhizal fungi.</title>
        <authorList>
            <person name="Lofgren L.A."/>
            <person name="Nguyen N.H."/>
            <person name="Vilgalys R."/>
            <person name="Ruytinx J."/>
            <person name="Liao H.L."/>
            <person name="Branco S."/>
            <person name="Kuo A."/>
            <person name="LaButti K."/>
            <person name="Lipzen A."/>
            <person name="Andreopoulos W."/>
            <person name="Pangilinan J."/>
            <person name="Riley R."/>
            <person name="Hundley H."/>
            <person name="Na H."/>
            <person name="Barry K."/>
            <person name="Grigoriev I.V."/>
            <person name="Stajich J.E."/>
            <person name="Kennedy P.G."/>
        </authorList>
    </citation>
    <scope>NUCLEOTIDE SEQUENCE</scope>
    <source>
        <strain evidence="1">MN1</strain>
    </source>
</reference>
<proteinExistence type="predicted"/>
<dbReference type="Proteomes" id="UP000807769">
    <property type="component" value="Unassembled WGS sequence"/>
</dbReference>
<gene>
    <name evidence="1" type="ORF">BJ212DRAFT_1263384</name>
</gene>
<dbReference type="GeneID" id="64624357"/>
<dbReference type="AlphaFoldDB" id="A0A9P7EJH0"/>
<sequence>MKNCSLFTFNVKLDVCVYANGTSHGCDISKSEVIIEFKWTDGHDAFSKNPAVNKPIVSQTDNGFNTLGQITSYTVTQLGAQYRTHAFSVFIIHNRAHIIRWDREGAIIMNSFDYCHEPHLADFFHCFT</sequence>
<name>A0A9P7EJH0_9AGAM</name>
<protein>
    <recommendedName>
        <fullName evidence="3">Fungal-type protein kinase domain-containing protein</fullName>
    </recommendedName>
</protein>
<evidence type="ECO:0000313" key="1">
    <source>
        <dbReference type="EMBL" id="KAG1822761.1"/>
    </source>
</evidence>
<accession>A0A9P7EJH0</accession>
<evidence type="ECO:0008006" key="3">
    <source>
        <dbReference type="Google" id="ProtNLM"/>
    </source>
</evidence>
<keyword evidence="2" id="KW-1185">Reference proteome</keyword>
<evidence type="ECO:0000313" key="2">
    <source>
        <dbReference type="Proteomes" id="UP000807769"/>
    </source>
</evidence>